<gene>
    <name evidence="2" type="ORF">DPM19_24520</name>
</gene>
<feature type="domain" description="SnoaL-like" evidence="1">
    <location>
        <begin position="33"/>
        <end position="140"/>
    </location>
</feature>
<organism evidence="2 3">
    <name type="scientific">Actinomadura craniellae</name>
    <dbReference type="NCBI Taxonomy" id="2231787"/>
    <lineage>
        <taxon>Bacteria</taxon>
        <taxon>Bacillati</taxon>
        <taxon>Actinomycetota</taxon>
        <taxon>Actinomycetes</taxon>
        <taxon>Streptosporangiales</taxon>
        <taxon>Thermomonosporaceae</taxon>
        <taxon>Actinomadura</taxon>
    </lineage>
</organism>
<keyword evidence="3" id="KW-1185">Reference proteome</keyword>
<keyword evidence="2" id="KW-0413">Isomerase</keyword>
<dbReference type="InterPro" id="IPR032710">
    <property type="entry name" value="NTF2-like_dom_sf"/>
</dbReference>
<reference evidence="2 3" key="1">
    <citation type="submission" date="2018-06" db="EMBL/GenBank/DDBJ databases">
        <title>Actinomadura craniellae sp. nov. isolated from marine sponge Craniella sp.</title>
        <authorList>
            <person name="Li L."/>
            <person name="Xu Q.H."/>
            <person name="Lin H.W."/>
            <person name="Lu Y.H."/>
        </authorList>
    </citation>
    <scope>NUCLEOTIDE SEQUENCE [LARGE SCALE GENOMIC DNA]</scope>
    <source>
        <strain evidence="2 3">LHW63021</strain>
    </source>
</reference>
<proteinExistence type="predicted"/>
<dbReference type="Proteomes" id="UP000251891">
    <property type="component" value="Unassembled WGS sequence"/>
</dbReference>
<evidence type="ECO:0000313" key="3">
    <source>
        <dbReference type="Proteomes" id="UP000251891"/>
    </source>
</evidence>
<evidence type="ECO:0000313" key="2">
    <source>
        <dbReference type="EMBL" id="RAY12755.1"/>
    </source>
</evidence>
<dbReference type="AlphaFoldDB" id="A0A365H0Y7"/>
<dbReference type="EMBL" id="QLYX01000012">
    <property type="protein sequence ID" value="RAY12755.1"/>
    <property type="molecule type" value="Genomic_DNA"/>
</dbReference>
<name>A0A365H0Y7_9ACTN</name>
<evidence type="ECO:0000259" key="1">
    <source>
        <dbReference type="Pfam" id="PF12680"/>
    </source>
</evidence>
<dbReference type="GO" id="GO:0016853">
    <property type="term" value="F:isomerase activity"/>
    <property type="evidence" value="ECO:0007669"/>
    <property type="project" value="UniProtKB-KW"/>
</dbReference>
<dbReference type="InterPro" id="IPR037401">
    <property type="entry name" value="SnoaL-like"/>
</dbReference>
<accession>A0A365H0Y7</accession>
<comment type="caution">
    <text evidence="2">The sequence shown here is derived from an EMBL/GenBank/DDBJ whole genome shotgun (WGS) entry which is preliminary data.</text>
</comment>
<sequence length="157" mass="17570">MRSWLSHGFPAEAGEHGVLENSMPEPAGPRDVIERLIQGISEGRWQELHELYAEDAVVEYPFAMPADPPRLVGRAKIQRYFAAVARQPLELKAHHIVLHETGDPEVVIAEYDYDGLVTTTGRSFQVSNIQVSRVRNGQIVTSRDYHNHPVMAEATSS</sequence>
<dbReference type="Gene3D" id="3.10.450.50">
    <property type="match status" value="1"/>
</dbReference>
<protein>
    <submittedName>
        <fullName evidence="2">Ketosteroid isomerase</fullName>
    </submittedName>
</protein>
<dbReference type="Pfam" id="PF12680">
    <property type="entry name" value="SnoaL_2"/>
    <property type="match status" value="1"/>
</dbReference>
<dbReference type="SUPFAM" id="SSF54427">
    <property type="entry name" value="NTF2-like"/>
    <property type="match status" value="1"/>
</dbReference>